<comment type="caution">
    <text evidence="4">The sequence shown here is derived from an EMBL/GenBank/DDBJ whole genome shotgun (WGS) entry which is preliminary data.</text>
</comment>
<dbReference type="PANTHER" id="PTHR43240">
    <property type="entry name" value="1,4-DIHYDROXY-2-NAPHTHOYL-COA THIOESTERASE 1"/>
    <property type="match status" value="1"/>
</dbReference>
<accession>A0A6B0Z119</accession>
<dbReference type="InterPro" id="IPR029069">
    <property type="entry name" value="HotDog_dom_sf"/>
</dbReference>
<dbReference type="EMBL" id="VXRG01000161">
    <property type="protein sequence ID" value="MXY95582.1"/>
    <property type="molecule type" value="Genomic_DNA"/>
</dbReference>
<evidence type="ECO:0000256" key="1">
    <source>
        <dbReference type="ARBA" id="ARBA00008324"/>
    </source>
</evidence>
<dbReference type="NCBIfam" id="TIGR00369">
    <property type="entry name" value="unchar_dom_1"/>
    <property type="match status" value="1"/>
</dbReference>
<dbReference type="InterPro" id="IPR003736">
    <property type="entry name" value="PAAI_dom"/>
</dbReference>
<sequence>MFNPEMTVAAINKMGERTLAANLGIEFTEVGADFMCARMPVDGRTVQPYGLLHGGASIALAETMGSVASNAMIDRSSLTAVGLDINGNHLRSVQGGYVFGTVRPIHIGRRTHVWEIRIEDESGRLVNISRLTMIIISQR</sequence>
<proteinExistence type="inferred from homology"/>
<dbReference type="InterPro" id="IPR006683">
    <property type="entry name" value="Thioestr_dom"/>
</dbReference>
<evidence type="ECO:0000259" key="3">
    <source>
        <dbReference type="Pfam" id="PF03061"/>
    </source>
</evidence>
<dbReference type="Gene3D" id="3.10.129.10">
    <property type="entry name" value="Hotdog Thioesterase"/>
    <property type="match status" value="1"/>
</dbReference>
<gene>
    <name evidence="4" type="ORF">F4Y42_19265</name>
</gene>
<protein>
    <submittedName>
        <fullName evidence="4">Hotdog fold thioesterase</fullName>
    </submittedName>
</protein>
<evidence type="ECO:0000313" key="4">
    <source>
        <dbReference type="EMBL" id="MXY95582.1"/>
    </source>
</evidence>
<comment type="similarity">
    <text evidence="1">Belongs to the thioesterase PaaI family.</text>
</comment>
<reference evidence="4" key="1">
    <citation type="submission" date="2019-09" db="EMBL/GenBank/DDBJ databases">
        <title>Characterisation of the sponge microbiome using genome-centric metagenomics.</title>
        <authorList>
            <person name="Engelberts J.P."/>
            <person name="Robbins S.J."/>
            <person name="De Goeij J.M."/>
            <person name="Aranda M."/>
            <person name="Bell S.C."/>
            <person name="Webster N.S."/>
        </authorList>
    </citation>
    <scope>NUCLEOTIDE SEQUENCE</scope>
    <source>
        <strain evidence="4">SB0664_bin_27</strain>
    </source>
</reference>
<dbReference type="GO" id="GO:0005829">
    <property type="term" value="C:cytosol"/>
    <property type="evidence" value="ECO:0007669"/>
    <property type="project" value="TreeGrafter"/>
</dbReference>
<dbReference type="AlphaFoldDB" id="A0A6B0Z119"/>
<keyword evidence="2" id="KW-0378">Hydrolase</keyword>
<evidence type="ECO:0000256" key="2">
    <source>
        <dbReference type="ARBA" id="ARBA00022801"/>
    </source>
</evidence>
<dbReference type="Pfam" id="PF03061">
    <property type="entry name" value="4HBT"/>
    <property type="match status" value="1"/>
</dbReference>
<dbReference type="PANTHER" id="PTHR43240:SF5">
    <property type="entry name" value="1,4-DIHYDROXY-2-NAPHTHOYL-COA THIOESTERASE 1"/>
    <property type="match status" value="1"/>
</dbReference>
<dbReference type="CDD" id="cd03443">
    <property type="entry name" value="PaaI_thioesterase"/>
    <property type="match status" value="1"/>
</dbReference>
<dbReference type="SUPFAM" id="SSF54637">
    <property type="entry name" value="Thioesterase/thiol ester dehydrase-isomerase"/>
    <property type="match status" value="1"/>
</dbReference>
<organism evidence="4">
    <name type="scientific">Caldilineaceae bacterium SB0664_bin_27</name>
    <dbReference type="NCBI Taxonomy" id="2605260"/>
    <lineage>
        <taxon>Bacteria</taxon>
        <taxon>Bacillati</taxon>
        <taxon>Chloroflexota</taxon>
        <taxon>Caldilineae</taxon>
        <taxon>Caldilineales</taxon>
        <taxon>Caldilineaceae</taxon>
    </lineage>
</organism>
<feature type="domain" description="Thioesterase" evidence="3">
    <location>
        <begin position="49"/>
        <end position="126"/>
    </location>
</feature>
<name>A0A6B0Z119_9CHLR</name>
<dbReference type="GO" id="GO:0061522">
    <property type="term" value="F:1,4-dihydroxy-2-naphthoyl-CoA thioesterase activity"/>
    <property type="evidence" value="ECO:0007669"/>
    <property type="project" value="TreeGrafter"/>
</dbReference>